<dbReference type="SUPFAM" id="SSF50965">
    <property type="entry name" value="Galactose oxidase, central domain"/>
    <property type="match status" value="2"/>
</dbReference>
<name>A0A2M8LFJ3_9BACT</name>
<keyword evidence="1" id="KW-0677">Repeat</keyword>
<feature type="compositionally biased region" description="Basic and acidic residues" evidence="2">
    <location>
        <begin position="1907"/>
        <end position="1929"/>
    </location>
</feature>
<reference evidence="4 5" key="1">
    <citation type="submission" date="2017-09" db="EMBL/GenBank/DDBJ databases">
        <title>Depth-based differentiation of microbial function through sediment-hosted aquifers and enrichment of novel symbionts in the deep terrestrial subsurface.</title>
        <authorList>
            <person name="Probst A.J."/>
            <person name="Ladd B."/>
            <person name="Jarett J.K."/>
            <person name="Geller-Mcgrath D.E."/>
            <person name="Sieber C.M."/>
            <person name="Emerson J.B."/>
            <person name="Anantharaman K."/>
            <person name="Thomas B.C."/>
            <person name="Malmstrom R."/>
            <person name="Stieglmeier M."/>
            <person name="Klingl A."/>
            <person name="Woyke T."/>
            <person name="Ryan C.M."/>
            <person name="Banfield J.F."/>
        </authorList>
    </citation>
    <scope>NUCLEOTIDE SEQUENCE [LARGE SCALE GENOMIC DNA]</scope>
    <source>
        <strain evidence="4">CG10_big_fil_rev_8_21_14_0_10_48_11</strain>
    </source>
</reference>
<dbReference type="Gene3D" id="2.60.40.10">
    <property type="entry name" value="Immunoglobulins"/>
    <property type="match status" value="3"/>
</dbReference>
<dbReference type="InterPro" id="IPR050991">
    <property type="entry name" value="ECM_Regulatory_Proteins"/>
</dbReference>
<dbReference type="SUPFAM" id="SSF49265">
    <property type="entry name" value="Fibronectin type III"/>
    <property type="match status" value="5"/>
</dbReference>
<feature type="domain" description="Fibronectin type-III" evidence="3">
    <location>
        <begin position="1359"/>
        <end position="1452"/>
    </location>
</feature>
<evidence type="ECO:0000313" key="4">
    <source>
        <dbReference type="EMBL" id="PJE76223.1"/>
    </source>
</evidence>
<dbReference type="Proteomes" id="UP000231152">
    <property type="component" value="Unassembled WGS sequence"/>
</dbReference>
<accession>A0A2M8LFJ3</accession>
<feature type="domain" description="Fibronectin type-III" evidence="3">
    <location>
        <begin position="1136"/>
        <end position="1241"/>
    </location>
</feature>
<dbReference type="InterPro" id="IPR036116">
    <property type="entry name" value="FN3_sf"/>
</dbReference>
<dbReference type="Gene3D" id="2.120.10.80">
    <property type="entry name" value="Kelch-type beta propeller"/>
    <property type="match status" value="1"/>
</dbReference>
<evidence type="ECO:0000256" key="1">
    <source>
        <dbReference type="ARBA" id="ARBA00022737"/>
    </source>
</evidence>
<dbReference type="InterPro" id="IPR015915">
    <property type="entry name" value="Kelch-typ_b-propeller"/>
</dbReference>
<evidence type="ECO:0000256" key="2">
    <source>
        <dbReference type="SAM" id="MobiDB-lite"/>
    </source>
</evidence>
<feature type="region of interest" description="Disordered" evidence="2">
    <location>
        <begin position="1897"/>
        <end position="1938"/>
    </location>
</feature>
<dbReference type="Gene3D" id="2.60.40.380">
    <property type="entry name" value="Purple acid phosphatase-like, N-terminal"/>
    <property type="match status" value="4"/>
</dbReference>
<dbReference type="EMBL" id="PFET01000002">
    <property type="protein sequence ID" value="PJE76223.1"/>
    <property type="molecule type" value="Genomic_DNA"/>
</dbReference>
<feature type="compositionally biased region" description="Basic and acidic residues" evidence="2">
    <location>
        <begin position="1769"/>
        <end position="1781"/>
    </location>
</feature>
<feature type="region of interest" description="Disordered" evidence="2">
    <location>
        <begin position="1769"/>
        <end position="1801"/>
    </location>
</feature>
<dbReference type="InterPro" id="IPR008963">
    <property type="entry name" value="Purple_acid_Pase-like_N"/>
</dbReference>
<feature type="domain" description="Fibronectin type-III" evidence="3">
    <location>
        <begin position="2089"/>
        <end position="2181"/>
    </location>
</feature>
<dbReference type="PANTHER" id="PTHR46708:SF2">
    <property type="entry name" value="FIBRONECTIN TYPE-III DOMAIN-CONTAINING PROTEIN"/>
    <property type="match status" value="1"/>
</dbReference>
<dbReference type="GO" id="GO:0046872">
    <property type="term" value="F:metal ion binding"/>
    <property type="evidence" value="ECO:0007669"/>
    <property type="project" value="InterPro"/>
</dbReference>
<gene>
    <name evidence="4" type="ORF">COV04_00515</name>
</gene>
<proteinExistence type="predicted"/>
<dbReference type="GO" id="GO:0003993">
    <property type="term" value="F:acid phosphatase activity"/>
    <property type="evidence" value="ECO:0007669"/>
    <property type="project" value="InterPro"/>
</dbReference>
<organism evidence="4 5">
    <name type="scientific">Candidatus Uhrbacteria bacterium CG10_big_fil_rev_8_21_14_0_10_48_11</name>
    <dbReference type="NCBI Taxonomy" id="1975037"/>
    <lineage>
        <taxon>Bacteria</taxon>
        <taxon>Candidatus Uhriibacteriota</taxon>
    </lineage>
</organism>
<sequence>MGAFLAPQKKYLNDKKTHRSSTSVSFRVKSGFLFVAITALALFNRAGIGEGAQSTFTQSNWTGQPYGTTTEVDKNLASWKNYAIADANLDTSSGLRLKYNADQKTLTTTADFTSDAPFLNGTRITNGTGDDGSIQLDGDATWSTVNFPTGFGLADNGTVLVSDGNRYLYAVAGGTKLLSRYDTVTGNWSSLLSYPASTSFGNGSALVYANGYLYASNGSGKNVYRYSITSNSWSAIANANYGFGPGGGLVWNSANYIYHVSGASSSKNFEAYSISTNSWIKLKDVPVNVPDGSAFAYDSISQALYLGIGGGYSVYKFHPTNWQTPTSGDVWSSSPVAYLPVTLDVGATFTAGASGSLYALSGGSSGTFMYSPSSGTQWSATFPSIGSMAKGGSIVYMPSTKKFYAFRGGVANFYSLKPIQSNVASTFESAPVDFLSARKFTEVNWDVAAPNTSTVSLEVAARQTASSSWSAWTPITFSGTSGSLADTVFQGKQYLKYRLTMSTTNTTTTPSLRAVTFKYANYAASAYLESSPYKMGETTQGPAIIELQWVERVPAGTTASVKLQLRTKSSKSFVDADSWYGSGSTVGEVFTYTTAGSSGGCTRTQLNATDYRVICPVSASSPLNVAGISYAQYKVLLSAPDGDTTPTVLSVSLVYDINTPPTVSNVEFGGQDQSGLATYTYSITDDTESSFDVGLYYDVGVRLLGSIGSGTGPVSVSISNDISLSSLLPPFGVLLIENEEIIYRSIQGNSFIIDTASDRGAFQSIATSHNGGATPLTVWVRATDSQIGGALGIPSYVNGDAGAGINCTAYSISHSTCSKTITWRPSSDLSADFYLTGQIVKVAANDRRSVNSLGGAVIGGSFTLDTKAPKLLSSPVRIVGVSVAGTTTGIKTNVKTVSLAVEAPDTTDDTPLSYLKYSVCEEATGSNTCGTFSLSSDGGVPSGWSALSSFSNLGSCPTVSSTLSPLASGTTCSSLILAGSGKRTVQFAAVDNVGNSKRGSAGIVVDQTAPPIPTNFSAQDASNQTVGALAYLRWDALAPSAVTDATGSGDFAYYAIYRNQKNDVASGCSSSATTFCLVTKVTNIATQSFADSGVVAGTSYQYKIIAVDNIVNASQTLSTATATSPISPSPTGQAVPPTPQLTNVVVGTPDTSSVTVSWNTDNSISDASVIYAGTATAPTSFSGYPSQGDPTIQASHQVTLVGLVPNTQYYLELHSIAPGNETHGVYPGPSQPALTFTTKQLPPLERPTITPGSPLVTPKETSALFHWATGSGQNDSPADSFVEYGTSSALGYYYGTRDTSITHEVTVPALQSNTGYYFRVRSAIPGKGEKAYPTTAPDPEVAPLPFTTLTPTNDTTAPTPTNMQVPAKDDTTALVTWQTTEPAVHSVEFWRVDDTSAHRVLPATPGQESTSASVLLSSLDPETDYYFVAISRDAAGNIGRSATQGPFTTLKDPRYTTNPVISNLRNDPAGVSTATIYFTSDQATTAVLRYSSDSDPTPYSQSQSFPAFVEGDHAVTLLGLTPGTAYSYKVEVTNPSGLSSSSSNCSGSSDSCSFATGIAQGALPSIIVSSIKVTKDAETANLVTVQWQTEQPGNSLVEFGHDQVDGVPQYGRTFGFVRDNGTLHTVTLPNDLIEGQTYYFRLRTRDNAGQLAVFPVTADLTDTTCVNPNPAPSTCKNPTFSTIDTGLIQVGEKIGPPVITGVAPLLVTDKKVVVGWTTDKPATSEVFLGTSTLFPSESTVSDGELTTVHAITIEGLQPSTQYYFAVASKDRNKQRQPDDNKGQGYTFKTNAGTKVGDNTGQEGLQGVIKTDTFPPQITSVEVSNITDFEATVTWLTNERATTMAQYGTDTAYGLILGDSSTFETSHSVLLPNLTGGTEYHFSIVAYDEQGNRAVSQDYTFTTTGEPGQKKTTDDKTTDMQKTDQQKNDEQTDATKQGSDTLTDIEKTIRELSADKQLSLQKIIDLLKDFDEADASKILDAVGLQLVAPPQFVGGAPRVAVTTDSSTIVWQTDKQSDSRVAFAPSDDYKPTASDPYGVEIGDTETYTRNHEITLVNLLPNTVYHYQVRSREQVGKTARSIDRTFKTLALQPEIKRLAVVGTSENTITLSWRTNVPAKSVISYTNATTGEELSQGNPQFLTLHNFVLRNLSGDTKYLMQVTVEDESGLTATPKKISAQTTKDEIPPVLDQIRTEVSLAGDNGNYAQAIISWKTNEPATSQIVYEEGVTKSDKLANSTEFYSEFLLSHVIVLTKLRPATVYRFRVLAADASENAAASRDYTLLTPQQKQSVLGIIINNFEQTFGFLKFLGWSQ</sequence>
<dbReference type="SUPFAM" id="SSF49363">
    <property type="entry name" value="Purple acid phosphatase, N-terminal domain"/>
    <property type="match status" value="3"/>
</dbReference>
<dbReference type="InterPro" id="IPR011043">
    <property type="entry name" value="Gal_Oxase/kelch_b-propeller"/>
</dbReference>
<dbReference type="PANTHER" id="PTHR46708">
    <property type="entry name" value="TENASCIN"/>
    <property type="match status" value="1"/>
</dbReference>
<comment type="caution">
    <text evidence="4">The sequence shown here is derived from an EMBL/GenBank/DDBJ whole genome shotgun (WGS) entry which is preliminary data.</text>
</comment>
<dbReference type="SMART" id="SM00060">
    <property type="entry name" value="FN3"/>
    <property type="match status" value="11"/>
</dbReference>
<dbReference type="Pfam" id="PF16656">
    <property type="entry name" value="Pur_ac_phosph_N"/>
    <property type="match status" value="2"/>
</dbReference>
<dbReference type="InterPro" id="IPR015914">
    <property type="entry name" value="PAPs_N"/>
</dbReference>
<dbReference type="CDD" id="cd00063">
    <property type="entry name" value="FN3"/>
    <property type="match status" value="1"/>
</dbReference>
<evidence type="ECO:0000313" key="5">
    <source>
        <dbReference type="Proteomes" id="UP000231152"/>
    </source>
</evidence>
<feature type="domain" description="Fibronectin type-III" evidence="3">
    <location>
        <begin position="1988"/>
        <end position="2088"/>
    </location>
</feature>
<evidence type="ECO:0000259" key="3">
    <source>
        <dbReference type="PROSITE" id="PS50853"/>
    </source>
</evidence>
<feature type="domain" description="Fibronectin type-III" evidence="3">
    <location>
        <begin position="1460"/>
        <end position="1552"/>
    </location>
</feature>
<dbReference type="PROSITE" id="PS50853">
    <property type="entry name" value="FN3"/>
    <property type="match status" value="6"/>
</dbReference>
<protein>
    <recommendedName>
        <fullName evidence="3">Fibronectin type-III domain-containing protein</fullName>
    </recommendedName>
</protein>
<feature type="domain" description="Fibronectin type-III" evidence="3">
    <location>
        <begin position="1814"/>
        <end position="1906"/>
    </location>
</feature>
<feature type="compositionally biased region" description="Polar residues" evidence="2">
    <location>
        <begin position="1786"/>
        <end position="1801"/>
    </location>
</feature>
<dbReference type="InterPro" id="IPR013783">
    <property type="entry name" value="Ig-like_fold"/>
</dbReference>
<dbReference type="InterPro" id="IPR003961">
    <property type="entry name" value="FN3_dom"/>
</dbReference>